<organism evidence="13 14">
    <name type="scientific">Malassezia pachydermatis</name>
    <dbReference type="NCBI Taxonomy" id="77020"/>
    <lineage>
        <taxon>Eukaryota</taxon>
        <taxon>Fungi</taxon>
        <taxon>Dikarya</taxon>
        <taxon>Basidiomycota</taxon>
        <taxon>Ustilaginomycotina</taxon>
        <taxon>Malasseziomycetes</taxon>
        <taxon>Malasseziales</taxon>
        <taxon>Malasseziaceae</taxon>
        <taxon>Malassezia</taxon>
    </lineage>
</organism>
<dbReference type="SUPFAM" id="SSF103243">
    <property type="entry name" value="KA1-like"/>
    <property type="match status" value="1"/>
</dbReference>
<reference evidence="13 14" key="1">
    <citation type="submission" date="2015-07" db="EMBL/GenBank/DDBJ databases">
        <title>Draft Genome Sequence of Malassezia furfur CBS1878 and Malassezia pachydermatis CBS1879.</title>
        <authorList>
            <person name="Triana S."/>
            <person name="Ohm R."/>
            <person name="Gonzalez A."/>
            <person name="DeCock H."/>
            <person name="Restrepo S."/>
            <person name="Celis A."/>
        </authorList>
    </citation>
    <scope>NUCLEOTIDE SEQUENCE [LARGE SCALE GENOMIC DNA]</scope>
    <source>
        <strain evidence="13 14">CBS 1879</strain>
    </source>
</reference>
<dbReference type="PROSITE" id="PS00107">
    <property type="entry name" value="PROTEIN_KINASE_ATP"/>
    <property type="match status" value="1"/>
</dbReference>
<feature type="region of interest" description="Disordered" evidence="11">
    <location>
        <begin position="1"/>
        <end position="22"/>
    </location>
</feature>
<evidence type="ECO:0000313" key="13">
    <source>
        <dbReference type="EMBL" id="KOS15804.1"/>
    </source>
</evidence>
<dbReference type="GO" id="GO:0106310">
    <property type="term" value="F:protein serine kinase activity"/>
    <property type="evidence" value="ECO:0007669"/>
    <property type="project" value="RHEA"/>
</dbReference>
<keyword evidence="5 10" id="KW-0547">Nucleotide-binding</keyword>
<dbReference type="GO" id="GO:0004674">
    <property type="term" value="F:protein serine/threonine kinase activity"/>
    <property type="evidence" value="ECO:0007669"/>
    <property type="project" value="UniProtKB-KW"/>
</dbReference>
<name>A0A0M8MWM4_9BASI</name>
<gene>
    <name evidence="13" type="ORF">Malapachy_2528</name>
</gene>
<dbReference type="InterPro" id="IPR008271">
    <property type="entry name" value="Ser/Thr_kinase_AS"/>
</dbReference>
<dbReference type="PROSITE" id="PS00108">
    <property type="entry name" value="PROTEIN_KINASE_ST"/>
    <property type="match status" value="1"/>
</dbReference>
<dbReference type="VEuPathDB" id="FungiDB:Malapachy_2528"/>
<evidence type="ECO:0000256" key="2">
    <source>
        <dbReference type="ARBA" id="ARBA00012513"/>
    </source>
</evidence>
<feature type="compositionally biased region" description="Polar residues" evidence="11">
    <location>
        <begin position="1"/>
        <end position="20"/>
    </location>
</feature>
<comment type="catalytic activity">
    <reaction evidence="9">
        <text>L-seryl-[protein] + ATP = O-phospho-L-seryl-[protein] + ADP + H(+)</text>
        <dbReference type="Rhea" id="RHEA:17989"/>
        <dbReference type="Rhea" id="RHEA-COMP:9863"/>
        <dbReference type="Rhea" id="RHEA-COMP:11604"/>
        <dbReference type="ChEBI" id="CHEBI:15378"/>
        <dbReference type="ChEBI" id="CHEBI:29999"/>
        <dbReference type="ChEBI" id="CHEBI:30616"/>
        <dbReference type="ChEBI" id="CHEBI:83421"/>
        <dbReference type="ChEBI" id="CHEBI:456216"/>
        <dbReference type="EC" id="2.7.11.1"/>
    </reaction>
</comment>
<evidence type="ECO:0000256" key="8">
    <source>
        <dbReference type="ARBA" id="ARBA00047899"/>
    </source>
</evidence>
<dbReference type="InterPro" id="IPR000719">
    <property type="entry name" value="Prot_kinase_dom"/>
</dbReference>
<dbReference type="GO" id="GO:0005524">
    <property type="term" value="F:ATP binding"/>
    <property type="evidence" value="ECO:0007669"/>
    <property type="project" value="UniProtKB-UniRule"/>
</dbReference>
<dbReference type="CDD" id="cd12122">
    <property type="entry name" value="AMPKA_C"/>
    <property type="match status" value="1"/>
</dbReference>
<dbReference type="FunFam" id="3.30.200.20:FF:000236">
    <property type="entry name" value="Non-specific serine/threonine protein kinase"/>
    <property type="match status" value="1"/>
</dbReference>
<dbReference type="Gene3D" id="3.30.310.80">
    <property type="entry name" value="Kinase associated domain 1, KA1"/>
    <property type="match status" value="1"/>
</dbReference>
<feature type="compositionally biased region" description="Basic and acidic residues" evidence="11">
    <location>
        <begin position="499"/>
        <end position="514"/>
    </location>
</feature>
<sequence length="803" mass="89619">MTDRPSSSNGSSPANVTSMRPTYERRVVRKDHPHHHHHTHSHHHRHGKEPKMIGQYVLQQSLGAGSFGKVKLATHALTGHRVAVKIINKRKISSMDIGGRIKREIQFLKMLRHPHIIKLYEVITTPSDIILVIEYAGGELFQHIVDHGRLSEDEARRFFQQIITATDYCHKHKIAHRDLKPENLLLDEFLNIKIGDFGLSNFMDDGGFLKTSCGSPNYAAPEVISGRLYSGPEVDVWSCGVILYVMLCGRLPFDDDYVPSLFVKINKGIFTLPSYLSPEAKDLISSMLVVDPVKRITIAEIRQRPWFNVNLPSYLRPNPVQSSVDEDQGPAVSEPVMDDTLSVEPTEISLSAPESQDPPPDPAMVSPDLGVIDPLLLEELLGKVEGLSRHQVLEQLRAPNTNQIKVAYQLCRDYHNTLEMAANMLRDLDLDEQPASSPGTSHPSLSQSPSTPVTTESLSRSSSVRTRARRASSRRSSNAPLAGSASPMHYHVLIKRSGAKTDLRHADDDGDGKPRSRRTSTASRRYVDEELKTRVNELMASVEDEVLEGSDIDEEVLEESDDSDEESDASSTMSDSDEEYASFDMVDDLSPDDPPDREPLQECYMHRSAHLAVLESSLPAAQRALYQGPDSSEARASQDMLLAPSLPLQAPAPTRRGRSQWHFGIRSRSSPMEIMLVLYRTMEQLGMEWCSKTPLPPVSRGLDALSPKEKQQVLDALTEDVFYAQTQCVMYDRTVRMDLQLYRADANSYLVDFRNVGYAMTPAALDAYGIESSPTALALCRDVQSPFLFFDVVFRLIVELAGG</sequence>
<keyword evidence="4" id="KW-0808">Transferase</keyword>
<dbReference type="InterPro" id="IPR017441">
    <property type="entry name" value="Protein_kinase_ATP_BS"/>
</dbReference>
<feature type="binding site" evidence="10">
    <location>
        <position position="85"/>
    </location>
    <ligand>
        <name>ATP</name>
        <dbReference type="ChEBI" id="CHEBI:30616"/>
    </ligand>
</feature>
<dbReference type="PROSITE" id="PS50011">
    <property type="entry name" value="PROTEIN_KINASE_DOM"/>
    <property type="match status" value="1"/>
</dbReference>
<proteinExistence type="inferred from homology"/>
<feature type="compositionally biased region" description="Polar residues" evidence="11">
    <location>
        <begin position="434"/>
        <end position="456"/>
    </location>
</feature>
<evidence type="ECO:0000259" key="12">
    <source>
        <dbReference type="PROSITE" id="PS50011"/>
    </source>
</evidence>
<evidence type="ECO:0000256" key="9">
    <source>
        <dbReference type="ARBA" id="ARBA00048679"/>
    </source>
</evidence>
<dbReference type="EC" id="2.7.11.1" evidence="2"/>
<dbReference type="PANTHER" id="PTHR24346:SF110">
    <property type="entry name" value="NON-SPECIFIC SERINE_THREONINE PROTEIN KINASE"/>
    <property type="match status" value="1"/>
</dbReference>
<dbReference type="Pfam" id="PF00069">
    <property type="entry name" value="Pkinase"/>
    <property type="match status" value="1"/>
</dbReference>
<dbReference type="InterPro" id="IPR032270">
    <property type="entry name" value="AMPK_C"/>
</dbReference>
<dbReference type="Gene3D" id="1.10.510.10">
    <property type="entry name" value="Transferase(Phosphotransferase) domain 1"/>
    <property type="match status" value="1"/>
</dbReference>
<accession>A0A0M8MWM4</accession>
<comment type="catalytic activity">
    <reaction evidence="8">
        <text>L-threonyl-[protein] + ATP = O-phospho-L-threonyl-[protein] + ADP + H(+)</text>
        <dbReference type="Rhea" id="RHEA:46608"/>
        <dbReference type="Rhea" id="RHEA-COMP:11060"/>
        <dbReference type="Rhea" id="RHEA-COMP:11605"/>
        <dbReference type="ChEBI" id="CHEBI:15378"/>
        <dbReference type="ChEBI" id="CHEBI:30013"/>
        <dbReference type="ChEBI" id="CHEBI:30616"/>
        <dbReference type="ChEBI" id="CHEBI:61977"/>
        <dbReference type="ChEBI" id="CHEBI:456216"/>
        <dbReference type="EC" id="2.7.11.1"/>
    </reaction>
</comment>
<keyword evidence="3" id="KW-0723">Serine/threonine-protein kinase</keyword>
<dbReference type="Pfam" id="PF16579">
    <property type="entry name" value="AdenylateSensor"/>
    <property type="match status" value="1"/>
</dbReference>
<comment type="similarity">
    <text evidence="1">Belongs to the protein kinase superfamily. CAMK Ser/Thr protein kinase family. SNF1 subfamily.</text>
</comment>
<dbReference type="GO" id="GO:0035556">
    <property type="term" value="P:intracellular signal transduction"/>
    <property type="evidence" value="ECO:0007669"/>
    <property type="project" value="TreeGrafter"/>
</dbReference>
<evidence type="ECO:0000256" key="6">
    <source>
        <dbReference type="ARBA" id="ARBA00022777"/>
    </source>
</evidence>
<comment type="caution">
    <text evidence="13">The sequence shown here is derived from an EMBL/GenBank/DDBJ whole genome shotgun (WGS) entry which is preliminary data.</text>
</comment>
<dbReference type="AlphaFoldDB" id="A0A0M8MWM4"/>
<dbReference type="GO" id="GO:0005737">
    <property type="term" value="C:cytoplasm"/>
    <property type="evidence" value="ECO:0007669"/>
    <property type="project" value="TreeGrafter"/>
</dbReference>
<dbReference type="Proteomes" id="UP000037751">
    <property type="component" value="Unassembled WGS sequence"/>
</dbReference>
<evidence type="ECO:0000256" key="4">
    <source>
        <dbReference type="ARBA" id="ARBA00022679"/>
    </source>
</evidence>
<feature type="compositionally biased region" description="Acidic residues" evidence="11">
    <location>
        <begin position="542"/>
        <end position="568"/>
    </location>
</feature>
<dbReference type="CDD" id="cd14079">
    <property type="entry name" value="STKc_AMPK_alpha"/>
    <property type="match status" value="1"/>
</dbReference>
<evidence type="ECO:0000313" key="14">
    <source>
        <dbReference type="Proteomes" id="UP000037751"/>
    </source>
</evidence>
<feature type="region of interest" description="Disordered" evidence="11">
    <location>
        <begin position="431"/>
        <end position="525"/>
    </location>
</feature>
<dbReference type="InterPro" id="IPR011009">
    <property type="entry name" value="Kinase-like_dom_sf"/>
</dbReference>
<protein>
    <recommendedName>
        <fullName evidence="2">non-specific serine/threonine protein kinase</fullName>
        <ecNumber evidence="2">2.7.11.1</ecNumber>
    </recommendedName>
</protein>
<keyword evidence="7 10" id="KW-0067">ATP-binding</keyword>
<evidence type="ECO:0000256" key="1">
    <source>
        <dbReference type="ARBA" id="ARBA00006234"/>
    </source>
</evidence>
<dbReference type="STRING" id="77020.A0A0M8MWM4"/>
<dbReference type="FunFam" id="1.10.510.10:FF:000544">
    <property type="entry name" value="Non-specific serine/threonine protein kinase"/>
    <property type="match status" value="1"/>
</dbReference>
<dbReference type="OrthoDB" id="193931at2759"/>
<dbReference type="SMART" id="SM00220">
    <property type="entry name" value="S_TKc"/>
    <property type="match status" value="1"/>
</dbReference>
<evidence type="ECO:0000256" key="10">
    <source>
        <dbReference type="PROSITE-ProRule" id="PRU10141"/>
    </source>
</evidence>
<evidence type="ECO:0000256" key="11">
    <source>
        <dbReference type="SAM" id="MobiDB-lite"/>
    </source>
</evidence>
<evidence type="ECO:0000256" key="5">
    <source>
        <dbReference type="ARBA" id="ARBA00022741"/>
    </source>
</evidence>
<keyword evidence="6 13" id="KW-0418">Kinase</keyword>
<feature type="domain" description="Protein kinase" evidence="12">
    <location>
        <begin position="56"/>
        <end position="307"/>
    </location>
</feature>
<dbReference type="InterPro" id="IPR028375">
    <property type="entry name" value="KA1/Ssp2_C"/>
</dbReference>
<evidence type="ECO:0000256" key="3">
    <source>
        <dbReference type="ARBA" id="ARBA00022527"/>
    </source>
</evidence>
<dbReference type="SUPFAM" id="SSF56112">
    <property type="entry name" value="Protein kinase-like (PK-like)"/>
    <property type="match status" value="1"/>
</dbReference>
<keyword evidence="14" id="KW-1185">Reference proteome</keyword>
<dbReference type="RefSeq" id="XP_017993436.1">
    <property type="nucleotide sequence ID" value="XM_018137017.1"/>
</dbReference>
<dbReference type="EMBL" id="LGAV01000002">
    <property type="protein sequence ID" value="KOS15804.1"/>
    <property type="molecule type" value="Genomic_DNA"/>
</dbReference>
<evidence type="ECO:0000256" key="7">
    <source>
        <dbReference type="ARBA" id="ARBA00022840"/>
    </source>
</evidence>
<dbReference type="PANTHER" id="PTHR24346">
    <property type="entry name" value="MAP/MICROTUBULE AFFINITY-REGULATING KINASE"/>
    <property type="match status" value="1"/>
</dbReference>
<feature type="region of interest" description="Disordered" evidence="11">
    <location>
        <begin position="539"/>
        <end position="579"/>
    </location>
</feature>
<dbReference type="GeneID" id="28728892"/>